<dbReference type="GO" id="GO:0016887">
    <property type="term" value="F:ATP hydrolysis activity"/>
    <property type="evidence" value="ECO:0007669"/>
    <property type="project" value="InterPro"/>
</dbReference>
<dbReference type="VEuPathDB" id="FungiDB:H257_17728"/>
<dbReference type="Pfam" id="PF13589">
    <property type="entry name" value="HATPase_c_3"/>
    <property type="match status" value="1"/>
</dbReference>
<accession>W4FFD3</accession>
<reference evidence="6" key="1">
    <citation type="submission" date="2013-12" db="EMBL/GenBank/DDBJ databases">
        <title>The Genome Sequence of Aphanomyces astaci APO3.</title>
        <authorList>
            <consortium name="The Broad Institute Genomics Platform"/>
            <person name="Russ C."/>
            <person name="Tyler B."/>
            <person name="van West P."/>
            <person name="Dieguez-Uribeondo J."/>
            <person name="Young S.K."/>
            <person name="Zeng Q."/>
            <person name="Gargeya S."/>
            <person name="Fitzgerald M."/>
            <person name="Abouelleil A."/>
            <person name="Alvarado L."/>
            <person name="Chapman S.B."/>
            <person name="Gainer-Dewar J."/>
            <person name="Goldberg J."/>
            <person name="Griggs A."/>
            <person name="Gujja S."/>
            <person name="Hansen M."/>
            <person name="Howarth C."/>
            <person name="Imamovic A."/>
            <person name="Ireland A."/>
            <person name="Larimer J."/>
            <person name="McCowan C."/>
            <person name="Murphy C."/>
            <person name="Pearson M."/>
            <person name="Poon T.W."/>
            <person name="Priest M."/>
            <person name="Roberts A."/>
            <person name="Saif S."/>
            <person name="Shea T."/>
            <person name="Sykes S."/>
            <person name="Wortman J."/>
            <person name="Nusbaum C."/>
            <person name="Birren B."/>
        </authorList>
    </citation>
    <scope>NUCLEOTIDE SEQUENCE [LARGE SCALE GENOMIC DNA]</scope>
    <source>
        <strain evidence="6">APO3</strain>
    </source>
</reference>
<organism evidence="6">
    <name type="scientific">Aphanomyces astaci</name>
    <name type="common">Crayfish plague agent</name>
    <dbReference type="NCBI Taxonomy" id="112090"/>
    <lineage>
        <taxon>Eukaryota</taxon>
        <taxon>Sar</taxon>
        <taxon>Stramenopiles</taxon>
        <taxon>Oomycota</taxon>
        <taxon>Saprolegniomycetes</taxon>
        <taxon>Saprolegniales</taxon>
        <taxon>Verrucalvaceae</taxon>
        <taxon>Aphanomyces</taxon>
    </lineage>
</organism>
<dbReference type="PANTHER" id="PTHR11528">
    <property type="entry name" value="HEAT SHOCK PROTEIN 90 FAMILY MEMBER"/>
    <property type="match status" value="1"/>
</dbReference>
<dbReference type="GO" id="GO:0140662">
    <property type="term" value="F:ATP-dependent protein folding chaperone"/>
    <property type="evidence" value="ECO:0007669"/>
    <property type="project" value="InterPro"/>
</dbReference>
<dbReference type="GeneID" id="20819724"/>
<dbReference type="InterPro" id="IPR003594">
    <property type="entry name" value="HATPase_dom"/>
</dbReference>
<evidence type="ECO:0000256" key="2">
    <source>
        <dbReference type="ARBA" id="ARBA00022741"/>
    </source>
</evidence>
<dbReference type="OrthoDB" id="28737at2759"/>
<dbReference type="Pfam" id="PF00183">
    <property type="entry name" value="HSP90"/>
    <property type="match status" value="1"/>
</dbReference>
<keyword evidence="4" id="KW-0143">Chaperone</keyword>
<dbReference type="GO" id="GO:0005524">
    <property type="term" value="F:ATP binding"/>
    <property type="evidence" value="ECO:0007669"/>
    <property type="project" value="UniProtKB-KW"/>
</dbReference>
<dbReference type="STRING" id="112090.W4FFD3"/>
<keyword evidence="2" id="KW-0547">Nucleotide-binding</keyword>
<dbReference type="RefSeq" id="XP_009844916.1">
    <property type="nucleotide sequence ID" value="XM_009846614.1"/>
</dbReference>
<proteinExistence type="inferred from homology"/>
<comment type="similarity">
    <text evidence="1">Belongs to the heat shock protein 90 family.</text>
</comment>
<dbReference type="Gene3D" id="3.30.565.10">
    <property type="entry name" value="Histidine kinase-like ATPase, C-terminal domain"/>
    <property type="match status" value="1"/>
</dbReference>
<evidence type="ECO:0000313" key="6">
    <source>
        <dbReference type="EMBL" id="ETV65574.1"/>
    </source>
</evidence>
<sequence length="469" mass="50123">MHCSLRVEASRGDDGRHCATWELGTLPDTADDHAGCTALAASASGVMDDLTARDRGSRMNRLALAPPLHPDNAILPTLHLITASGSACKICATVNNEGRCYTTVDCSIPGVALNMRVHLDGMDRVDVSGVCGADATPATMSGVLDWLSGTAETTHSVILTTAVTNLCPAHFQGLENGGGPLPRTYDPSLSKIFGSAWKKAFLVASVLAAIGVNNHAGASVDIAAADIAGSGKVVDQLDGALLNGDKFQFQAEVSRLMDIIINSLYKSKEIFLRELISNASDALDKLRFLALSDSSLLDVLKELEIRISFDKTAHTLTIKDTGVGMTKDDLVKNLGTVAKSGTANFVSAMQNGADANMIGQFGVGFYSVYLVADKVRVVSKNNDDDQYIWESSANASFTVSKDPRGNTLKRGTEITLFLKKDALEFQDQAKLKQLVSHYSEFINFPIYLHTSREETVEVDDDAGDSVSVL</sequence>
<gene>
    <name evidence="6" type="ORF">H257_17728</name>
</gene>
<keyword evidence="3" id="KW-0067">ATP-binding</keyword>
<evidence type="ECO:0000256" key="3">
    <source>
        <dbReference type="ARBA" id="ARBA00022840"/>
    </source>
</evidence>
<dbReference type="GO" id="GO:0051082">
    <property type="term" value="F:unfolded protein binding"/>
    <property type="evidence" value="ECO:0007669"/>
    <property type="project" value="InterPro"/>
</dbReference>
<dbReference type="SMART" id="SM00387">
    <property type="entry name" value="HATPase_c"/>
    <property type="match status" value="1"/>
</dbReference>
<dbReference type="InterPro" id="IPR001404">
    <property type="entry name" value="Hsp90_fam"/>
</dbReference>
<evidence type="ECO:0000259" key="5">
    <source>
        <dbReference type="SMART" id="SM00387"/>
    </source>
</evidence>
<protein>
    <recommendedName>
        <fullName evidence="5">Histidine kinase/HSP90-like ATPase domain-containing protein</fullName>
    </recommendedName>
</protein>
<dbReference type="InterPro" id="IPR036890">
    <property type="entry name" value="HATPase_C_sf"/>
</dbReference>
<feature type="domain" description="Histidine kinase/HSP90-like ATPase" evidence="5">
    <location>
        <begin position="267"/>
        <end position="422"/>
    </location>
</feature>
<dbReference type="AlphaFoldDB" id="W4FFD3"/>
<dbReference type="SUPFAM" id="SSF55874">
    <property type="entry name" value="ATPase domain of HSP90 chaperone/DNA topoisomerase II/histidine kinase"/>
    <property type="match status" value="1"/>
</dbReference>
<dbReference type="EMBL" id="KI913230">
    <property type="protein sequence ID" value="ETV65574.1"/>
    <property type="molecule type" value="Genomic_DNA"/>
</dbReference>
<name>W4FFD3_APHAT</name>
<dbReference type="FunFam" id="3.30.565.10:FF:000005">
    <property type="entry name" value="Heat shock protein 90"/>
    <property type="match status" value="1"/>
</dbReference>
<evidence type="ECO:0000256" key="4">
    <source>
        <dbReference type="ARBA" id="ARBA00023186"/>
    </source>
</evidence>
<dbReference type="CDD" id="cd16927">
    <property type="entry name" value="HATPase_Hsp90-like"/>
    <property type="match status" value="1"/>
</dbReference>
<evidence type="ECO:0000256" key="1">
    <source>
        <dbReference type="ARBA" id="ARBA00008239"/>
    </source>
</evidence>
<dbReference type="InterPro" id="IPR020575">
    <property type="entry name" value="Hsp90_N"/>
</dbReference>
<dbReference type="PRINTS" id="PR00775">
    <property type="entry name" value="HEATSHOCK90"/>
</dbReference>